<dbReference type="InterPro" id="IPR010775">
    <property type="entry name" value="DUF1365"/>
</dbReference>
<dbReference type="eggNOG" id="COG3496">
    <property type="taxonomic scope" value="Bacteria"/>
</dbReference>
<gene>
    <name evidence="1" type="ORF">HPO_13612</name>
</gene>
<dbReference type="RefSeq" id="WP_051612626.1">
    <property type="nucleotide sequence ID" value="NZ_ARYM01000016.1"/>
</dbReference>
<organism evidence="1 2">
    <name type="scientific">Hyphomonas polymorpha PS728</name>
    <dbReference type="NCBI Taxonomy" id="1280954"/>
    <lineage>
        <taxon>Bacteria</taxon>
        <taxon>Pseudomonadati</taxon>
        <taxon>Pseudomonadota</taxon>
        <taxon>Alphaproteobacteria</taxon>
        <taxon>Hyphomonadales</taxon>
        <taxon>Hyphomonadaceae</taxon>
        <taxon>Hyphomonas</taxon>
    </lineage>
</organism>
<dbReference type="EMBL" id="ARYM01000016">
    <property type="protein sequence ID" value="KCZ97706.1"/>
    <property type="molecule type" value="Genomic_DNA"/>
</dbReference>
<proteinExistence type="predicted"/>
<dbReference type="OrthoDB" id="9778801at2"/>
<dbReference type="PANTHER" id="PTHR33973">
    <property type="entry name" value="OS07G0153300 PROTEIN"/>
    <property type="match status" value="1"/>
</dbReference>
<name>A0A062VBT0_9PROT</name>
<dbReference type="PATRIC" id="fig|1280954.3.peg.2756"/>
<protein>
    <recommendedName>
        <fullName evidence="3">DUF1365 domain-containing protein</fullName>
    </recommendedName>
</protein>
<dbReference type="Pfam" id="PF07103">
    <property type="entry name" value="DUF1365"/>
    <property type="match status" value="1"/>
</dbReference>
<accession>A0A062VBT0</accession>
<evidence type="ECO:0000313" key="2">
    <source>
        <dbReference type="Proteomes" id="UP000027100"/>
    </source>
</evidence>
<comment type="caution">
    <text evidence="1">The sequence shown here is derived from an EMBL/GenBank/DDBJ whole genome shotgun (WGS) entry which is preliminary data.</text>
</comment>
<dbReference type="Proteomes" id="UP000027100">
    <property type="component" value="Unassembled WGS sequence"/>
</dbReference>
<dbReference type="PANTHER" id="PTHR33973:SF4">
    <property type="entry name" value="OS07G0153300 PROTEIN"/>
    <property type="match status" value="1"/>
</dbReference>
<reference evidence="1 2" key="1">
    <citation type="journal article" date="2014" name="Antonie Van Leeuwenhoek">
        <title>Hyphomonas beringensis sp. nov. and Hyphomonas chukchiensis sp. nov., isolated from surface seawater of the Bering Sea and Chukchi Sea.</title>
        <authorList>
            <person name="Li C."/>
            <person name="Lai Q."/>
            <person name="Li G."/>
            <person name="Dong C."/>
            <person name="Wang J."/>
            <person name="Liao Y."/>
            <person name="Shao Z."/>
        </authorList>
    </citation>
    <scope>NUCLEOTIDE SEQUENCE [LARGE SCALE GENOMIC DNA]</scope>
    <source>
        <strain evidence="1 2">PS728</strain>
    </source>
</reference>
<dbReference type="AlphaFoldDB" id="A0A062VBT0"/>
<evidence type="ECO:0000313" key="1">
    <source>
        <dbReference type="EMBL" id="KCZ97706.1"/>
    </source>
</evidence>
<dbReference type="STRING" id="1280954.HPO_13612"/>
<keyword evidence="2" id="KW-1185">Reference proteome</keyword>
<sequence length="269" mass="29944">MTAPALRLWTGKTVHHRYAPFERRFTYDIALIDLDIDRLAEAGAQSRLFSVGRPGVFSFRPEDHGDKTKGAPLRPWAEGMFGKADVSLDGGAIRLVTFPRHLFYKFAPLSLWYGYGPDGALRGIIYEVNNTFGECHCYVAATGPDRSEHEAEKTFHVSPFMDVSGRYRFTLRAPDGKLRVTVENWNEGTRSHMANINAVEMPATTANLIRLALVQPFSSFGVTVGIHWQALKIWIKGAVYRRKPEAPGRMATIATSVPVKASLHSGEPV</sequence>
<evidence type="ECO:0008006" key="3">
    <source>
        <dbReference type="Google" id="ProtNLM"/>
    </source>
</evidence>